<evidence type="ECO:0000313" key="9">
    <source>
        <dbReference type="Proteomes" id="UP000465266"/>
    </source>
</evidence>
<dbReference type="Pfam" id="PF04082">
    <property type="entry name" value="Fungal_trans"/>
    <property type="match status" value="1"/>
</dbReference>
<feature type="domain" description="Zn(2)-C6 fungal-type" evidence="7">
    <location>
        <begin position="31"/>
        <end position="62"/>
    </location>
</feature>
<dbReference type="InterPro" id="IPR004507">
    <property type="entry name" value="UbiX-like"/>
</dbReference>
<dbReference type="SMART" id="SM00066">
    <property type="entry name" value="GAL4"/>
    <property type="match status" value="1"/>
</dbReference>
<evidence type="ECO:0000256" key="2">
    <source>
        <dbReference type="ARBA" id="ARBA00023015"/>
    </source>
</evidence>
<evidence type="ECO:0000256" key="5">
    <source>
        <dbReference type="ARBA" id="ARBA00023242"/>
    </source>
</evidence>
<accession>A0ABQ1A5D5</accession>
<dbReference type="PANTHER" id="PTHR43374">
    <property type="entry name" value="FLAVIN PRENYLTRANSFERASE"/>
    <property type="match status" value="1"/>
</dbReference>
<evidence type="ECO:0000259" key="7">
    <source>
        <dbReference type="PROSITE" id="PS50048"/>
    </source>
</evidence>
<dbReference type="CDD" id="cd12148">
    <property type="entry name" value="fungal_TF_MHR"/>
    <property type="match status" value="1"/>
</dbReference>
<feature type="region of interest" description="Disordered" evidence="6">
    <location>
        <begin position="580"/>
        <end position="622"/>
    </location>
</feature>
<dbReference type="PROSITE" id="PS00463">
    <property type="entry name" value="ZN2_CY6_FUNGAL_1"/>
    <property type="match status" value="1"/>
</dbReference>
<evidence type="ECO:0000256" key="6">
    <source>
        <dbReference type="SAM" id="MobiDB-lite"/>
    </source>
</evidence>
<keyword evidence="3" id="KW-0238">DNA-binding</keyword>
<feature type="region of interest" description="Disordered" evidence="6">
    <location>
        <begin position="71"/>
        <end position="114"/>
    </location>
</feature>
<dbReference type="Proteomes" id="UP000465266">
    <property type="component" value="Unassembled WGS sequence"/>
</dbReference>
<organism evidence="8 9">
    <name type="scientific">Aspergillus udagawae</name>
    <dbReference type="NCBI Taxonomy" id="91492"/>
    <lineage>
        <taxon>Eukaryota</taxon>
        <taxon>Fungi</taxon>
        <taxon>Dikarya</taxon>
        <taxon>Ascomycota</taxon>
        <taxon>Pezizomycotina</taxon>
        <taxon>Eurotiomycetes</taxon>
        <taxon>Eurotiomycetidae</taxon>
        <taxon>Eurotiales</taxon>
        <taxon>Aspergillaceae</taxon>
        <taxon>Aspergillus</taxon>
        <taxon>Aspergillus subgen. Fumigati</taxon>
    </lineage>
</organism>
<gene>
    <name evidence="8" type="ORF">IFM53868_01203</name>
</gene>
<dbReference type="InterPro" id="IPR007219">
    <property type="entry name" value="XnlR_reg_dom"/>
</dbReference>
<dbReference type="InterPro" id="IPR001138">
    <property type="entry name" value="Zn2Cys6_DnaBD"/>
</dbReference>
<dbReference type="InterPro" id="IPR036864">
    <property type="entry name" value="Zn2-C6_fun-type_DNA-bd_sf"/>
</dbReference>
<dbReference type="SUPFAM" id="SSF57701">
    <property type="entry name" value="Zn2/Cys6 DNA-binding domain"/>
    <property type="match status" value="1"/>
</dbReference>
<dbReference type="Pfam" id="PF00172">
    <property type="entry name" value="Zn_clus"/>
    <property type="match status" value="1"/>
</dbReference>
<evidence type="ECO:0000256" key="3">
    <source>
        <dbReference type="ARBA" id="ARBA00023125"/>
    </source>
</evidence>
<dbReference type="CDD" id="cd00067">
    <property type="entry name" value="GAL4"/>
    <property type="match status" value="1"/>
</dbReference>
<comment type="caution">
    <text evidence="8">The sequence shown here is derived from an EMBL/GenBank/DDBJ whole genome shotgun (WGS) entry which is preliminary data.</text>
</comment>
<keyword evidence="4" id="KW-0804">Transcription</keyword>
<name>A0ABQ1A5D5_9EURO</name>
<keyword evidence="9" id="KW-1185">Reference proteome</keyword>
<evidence type="ECO:0000313" key="8">
    <source>
        <dbReference type="EMBL" id="GFF73955.1"/>
    </source>
</evidence>
<proteinExistence type="predicted"/>
<evidence type="ECO:0000256" key="4">
    <source>
        <dbReference type="ARBA" id="ARBA00023163"/>
    </source>
</evidence>
<protein>
    <submittedName>
        <fullName evidence="8">Maltose permease MAL61</fullName>
    </submittedName>
</protein>
<sequence length="671" mass="75251">MSNSSAAGCTLERQEIDRILRAKRQQRTSKACYPCRSRKVKCDNGHPCRTCQKRGHPQICVYDLEESSPRKRAMLSPQNSNADASHVALPSGLKGANDQPPIRNSASPLHTRPASESIVQEDPFNYVFSGENTVISMLGSHDTDGSITHKASSVLGLQNSFSNYPFLDLKTPVDRWKALVEILPQREEILKFFHFYRTSAHPFNPILVDIDGFELVICQFLASYASGELCDSDKVSERWSSDRSVGQISLLLATLASGAHYSDLVNPERSEKYQSFARRSFQALRLANFLLRPSLEVVQSLLILGNTLQNNGQSDGAWALLGTTARLAQTLGLHTEKSISRWPEPMRPKAKALCLLSLCYDRPSMVSTRGWQLDSTTLESNLSYTDMMHYLCRLGLQINNAEERERNYLDFSLKLLAALDNVFKRVQPHLLSREQCTSLHQHLEHLALRIHVSFCVSVLCRPAIKRPPRTSLSPRLRVLRNRAKDSLVEAAKAFLDFETLSIVPLRTWSMVHTVLSSALLLCLWEETRHEPVCRDLQQRVIEVFSRVGTTGTDANGQHDNRQWLSTRHVHALVALRNAVRDTPMREGDANPETQRGSPRSHPPQRLSDVMSGPGMRFGDVQPSGDFPSNFDFGLSGNLFSNDMDVSPLSYLDSIMNVPLFDFPDIGQAGSE</sequence>
<keyword evidence="1" id="KW-0479">Metal-binding</keyword>
<dbReference type="EMBL" id="BLKG01000007">
    <property type="protein sequence ID" value="GFF73955.1"/>
    <property type="molecule type" value="Genomic_DNA"/>
</dbReference>
<dbReference type="PROSITE" id="PS50048">
    <property type="entry name" value="ZN2_CY6_FUNGAL_2"/>
    <property type="match status" value="1"/>
</dbReference>
<keyword evidence="2" id="KW-0805">Transcription regulation</keyword>
<evidence type="ECO:0000256" key="1">
    <source>
        <dbReference type="ARBA" id="ARBA00022723"/>
    </source>
</evidence>
<dbReference type="PANTHER" id="PTHR43374:SF1">
    <property type="entry name" value="FLAVIN PRENYLTRANSFERASE PAD1, MITOCHONDRIAL"/>
    <property type="match status" value="1"/>
</dbReference>
<dbReference type="Gene3D" id="4.10.240.10">
    <property type="entry name" value="Zn(2)-C6 fungal-type DNA-binding domain"/>
    <property type="match status" value="1"/>
</dbReference>
<keyword evidence="5" id="KW-0539">Nucleus</keyword>
<reference evidence="8 9" key="1">
    <citation type="submission" date="2020-01" db="EMBL/GenBank/DDBJ databases">
        <title>Draft genome sequence of Aspergillus udagawae IFM 53868.</title>
        <authorList>
            <person name="Takahashi H."/>
            <person name="Yaguchi T."/>
        </authorList>
    </citation>
    <scope>NUCLEOTIDE SEQUENCE [LARGE SCALE GENOMIC DNA]</scope>
    <source>
        <strain evidence="8 9">IFM 53868</strain>
    </source>
</reference>